<comment type="subcellular location">
    <subcellularLocation>
        <location evidence="1">Endomembrane system</location>
        <topology evidence="1">Multi-pass membrane protein</topology>
    </subcellularLocation>
</comment>
<protein>
    <submittedName>
        <fullName evidence="9">Sterol desaturase family protein</fullName>
    </submittedName>
</protein>
<evidence type="ECO:0000259" key="8">
    <source>
        <dbReference type="Pfam" id="PF04116"/>
    </source>
</evidence>
<dbReference type="EMBL" id="QOVW01000037">
    <property type="protein sequence ID" value="RDB36718.1"/>
    <property type="molecule type" value="Genomic_DNA"/>
</dbReference>
<organism evidence="9 10">
    <name type="scientific">Spirobacillus cienkowskii</name>
    <dbReference type="NCBI Taxonomy" id="495820"/>
    <lineage>
        <taxon>Bacteria</taxon>
        <taxon>Pseudomonadati</taxon>
        <taxon>Bdellovibrionota</taxon>
        <taxon>Oligoflexia</taxon>
        <taxon>Silvanigrellales</taxon>
        <taxon>Spirobacillus</taxon>
    </lineage>
</organism>
<keyword evidence="10" id="KW-1185">Reference proteome</keyword>
<evidence type="ECO:0000313" key="9">
    <source>
        <dbReference type="EMBL" id="RDB36718.1"/>
    </source>
</evidence>
<dbReference type="GO" id="GO:0016020">
    <property type="term" value="C:membrane"/>
    <property type="evidence" value="ECO:0007669"/>
    <property type="project" value="GOC"/>
</dbReference>
<dbReference type="Pfam" id="PF04116">
    <property type="entry name" value="FA_hydroxylase"/>
    <property type="match status" value="1"/>
</dbReference>
<evidence type="ECO:0000256" key="4">
    <source>
        <dbReference type="ARBA" id="ARBA00023002"/>
    </source>
</evidence>
<evidence type="ECO:0000256" key="1">
    <source>
        <dbReference type="ARBA" id="ARBA00004127"/>
    </source>
</evidence>
<dbReference type="AlphaFoldDB" id="A0A369KSJ6"/>
<evidence type="ECO:0000313" key="10">
    <source>
        <dbReference type="Proteomes" id="UP000253934"/>
    </source>
</evidence>
<feature type="domain" description="Fatty acid hydroxylase" evidence="8">
    <location>
        <begin position="116"/>
        <end position="249"/>
    </location>
</feature>
<dbReference type="GO" id="GO:0050479">
    <property type="term" value="F:glyceryl-ether monooxygenase activity"/>
    <property type="evidence" value="ECO:0007669"/>
    <property type="project" value="TreeGrafter"/>
</dbReference>
<proteinExistence type="predicted"/>
<keyword evidence="3 7" id="KW-1133">Transmembrane helix</keyword>
<reference evidence="9" key="1">
    <citation type="submission" date="2018-04" db="EMBL/GenBank/DDBJ databases">
        <title>Draft genome sequence of the Candidatus Spirobacillus cienkowskii, a pathogen of freshwater Daphnia species, reconstructed from hemolymph metagenomic reads.</title>
        <authorList>
            <person name="Bresciani L."/>
            <person name="Lemos L.N."/>
            <person name="Wale N."/>
            <person name="Lin J.Y."/>
            <person name="Fernandes G.R."/>
            <person name="Duffy M.A."/>
            <person name="Rodrigues J.M."/>
        </authorList>
    </citation>
    <scope>NUCLEOTIDE SEQUENCE [LARGE SCALE GENOMIC DNA]</scope>
    <source>
        <strain evidence="9">Binning01</strain>
    </source>
</reference>
<keyword evidence="6 7" id="KW-0472">Membrane</keyword>
<accession>A0A369KSJ6</accession>
<feature type="transmembrane region" description="Helical" evidence="7">
    <location>
        <begin position="31"/>
        <end position="47"/>
    </location>
</feature>
<comment type="caution">
    <text evidence="9">The sequence shown here is derived from an EMBL/GenBank/DDBJ whole genome shotgun (WGS) entry which is preliminary data.</text>
</comment>
<feature type="transmembrane region" description="Helical" evidence="7">
    <location>
        <begin position="68"/>
        <end position="90"/>
    </location>
</feature>
<feature type="transmembrane region" description="Helical" evidence="7">
    <location>
        <begin position="110"/>
        <end position="130"/>
    </location>
</feature>
<name>A0A369KSJ6_9BACT</name>
<dbReference type="GO" id="GO:0008610">
    <property type="term" value="P:lipid biosynthetic process"/>
    <property type="evidence" value="ECO:0007669"/>
    <property type="project" value="InterPro"/>
</dbReference>
<gene>
    <name evidence="9" type="ORF">DCC88_03690</name>
</gene>
<dbReference type="GO" id="GO:0005506">
    <property type="term" value="F:iron ion binding"/>
    <property type="evidence" value="ECO:0007669"/>
    <property type="project" value="InterPro"/>
</dbReference>
<keyword evidence="5" id="KW-0443">Lipid metabolism</keyword>
<evidence type="ECO:0000256" key="6">
    <source>
        <dbReference type="ARBA" id="ARBA00023136"/>
    </source>
</evidence>
<dbReference type="InterPro" id="IPR051689">
    <property type="entry name" value="Sterol_desaturase/TMEM195"/>
</dbReference>
<dbReference type="GO" id="GO:0006643">
    <property type="term" value="P:membrane lipid metabolic process"/>
    <property type="evidence" value="ECO:0007669"/>
    <property type="project" value="TreeGrafter"/>
</dbReference>
<dbReference type="PANTHER" id="PTHR21624">
    <property type="entry name" value="STEROL DESATURASE-RELATED PROTEIN"/>
    <property type="match status" value="1"/>
</dbReference>
<keyword evidence="4" id="KW-0560">Oxidoreductase</keyword>
<keyword evidence="2 7" id="KW-0812">Transmembrane</keyword>
<dbReference type="Proteomes" id="UP000253934">
    <property type="component" value="Unassembled WGS sequence"/>
</dbReference>
<dbReference type="GO" id="GO:0012505">
    <property type="term" value="C:endomembrane system"/>
    <property type="evidence" value="ECO:0007669"/>
    <property type="project" value="UniProtKB-SubCell"/>
</dbReference>
<evidence type="ECO:0000256" key="5">
    <source>
        <dbReference type="ARBA" id="ARBA00023098"/>
    </source>
</evidence>
<evidence type="ECO:0000256" key="3">
    <source>
        <dbReference type="ARBA" id="ARBA00022989"/>
    </source>
</evidence>
<dbReference type="InterPro" id="IPR006694">
    <property type="entry name" value="Fatty_acid_hydroxylase"/>
</dbReference>
<evidence type="ECO:0000256" key="2">
    <source>
        <dbReference type="ARBA" id="ARBA00022692"/>
    </source>
</evidence>
<evidence type="ECO:0000256" key="7">
    <source>
        <dbReference type="SAM" id="Phobius"/>
    </source>
</evidence>
<dbReference type="PANTHER" id="PTHR21624:SF1">
    <property type="entry name" value="ALKYLGLYCEROL MONOOXYGENASE"/>
    <property type="match status" value="1"/>
</dbReference>
<sequence length="341" mass="41176">AAYPVFNIHQFPYKYLFLVIYVANKLSGRRIISYILFFIFIFIEYKVSKNKKNNFYEKHDTMFNIGTGIFYVIFPVIIVSTIILFMYEIFSQFSFFQMPGVWSALVTGETTYWWAFVLLIFVDDFCYYWFHRISHVSRCLWCIHEVHHSSKEYNLTVFLRASFIDYAPQGLFYIPVFLLGFRLEDVLFQMSLNFIYQFWLHTKFTNRIYILDYIFNTPSHHRVHHAKNIAYLDKNYGGIFIIWDKIFGTFAKEEEKVEYGVLHDLQTKNWFKLNFDHFKLMYKDSLKTKNIFYKILYFIHAPGWSHDGSSKTTKQMQKEYFNNNQQNKNINENNNILQKIG</sequence>
<feature type="non-terminal residue" evidence="9">
    <location>
        <position position="1"/>
    </location>
</feature>